<protein>
    <submittedName>
        <fullName evidence="1">Uncharacterized protein</fullName>
    </submittedName>
</protein>
<evidence type="ECO:0000313" key="1">
    <source>
        <dbReference type="EMBL" id="JAD81985.1"/>
    </source>
</evidence>
<dbReference type="AlphaFoldDB" id="A0A0A9D8I9"/>
<dbReference type="EMBL" id="GBRH01215910">
    <property type="protein sequence ID" value="JAD81985.1"/>
    <property type="molecule type" value="Transcribed_RNA"/>
</dbReference>
<reference evidence="1" key="1">
    <citation type="submission" date="2014-09" db="EMBL/GenBank/DDBJ databases">
        <authorList>
            <person name="Magalhaes I.L.F."/>
            <person name="Oliveira U."/>
            <person name="Santos F.R."/>
            <person name="Vidigal T.H.D.A."/>
            <person name="Brescovit A.D."/>
            <person name="Santos A.J."/>
        </authorList>
    </citation>
    <scope>NUCLEOTIDE SEQUENCE</scope>
    <source>
        <tissue evidence="1">Shoot tissue taken approximately 20 cm above the soil surface</tissue>
    </source>
</reference>
<sequence length="63" mass="6841">MEYHKKNPSVDGAILLQGSLQLCQKAFDWNEALLESPSEALLALILSLLQACKQLSSSSASLH</sequence>
<proteinExistence type="predicted"/>
<accession>A0A0A9D8I9</accession>
<reference evidence="1" key="2">
    <citation type="journal article" date="2015" name="Data Brief">
        <title>Shoot transcriptome of the giant reed, Arundo donax.</title>
        <authorList>
            <person name="Barrero R.A."/>
            <person name="Guerrero F.D."/>
            <person name="Moolhuijzen P."/>
            <person name="Goolsby J.A."/>
            <person name="Tidwell J."/>
            <person name="Bellgard S.E."/>
            <person name="Bellgard M.I."/>
        </authorList>
    </citation>
    <scope>NUCLEOTIDE SEQUENCE</scope>
    <source>
        <tissue evidence="1">Shoot tissue taken approximately 20 cm above the soil surface</tissue>
    </source>
</reference>
<name>A0A0A9D8I9_ARUDO</name>
<organism evidence="1">
    <name type="scientific">Arundo donax</name>
    <name type="common">Giant reed</name>
    <name type="synonym">Donax arundinaceus</name>
    <dbReference type="NCBI Taxonomy" id="35708"/>
    <lineage>
        <taxon>Eukaryota</taxon>
        <taxon>Viridiplantae</taxon>
        <taxon>Streptophyta</taxon>
        <taxon>Embryophyta</taxon>
        <taxon>Tracheophyta</taxon>
        <taxon>Spermatophyta</taxon>
        <taxon>Magnoliopsida</taxon>
        <taxon>Liliopsida</taxon>
        <taxon>Poales</taxon>
        <taxon>Poaceae</taxon>
        <taxon>PACMAD clade</taxon>
        <taxon>Arundinoideae</taxon>
        <taxon>Arundineae</taxon>
        <taxon>Arundo</taxon>
    </lineage>
</organism>